<name>A0ABV6AK86_9HYPH</name>
<evidence type="ECO:0000313" key="2">
    <source>
        <dbReference type="Proteomes" id="UP001589692"/>
    </source>
</evidence>
<proteinExistence type="predicted"/>
<protein>
    <submittedName>
        <fullName evidence="1">Uncharacterized protein</fullName>
    </submittedName>
</protein>
<accession>A0ABV6AK86</accession>
<comment type="caution">
    <text evidence="1">The sequence shown here is derived from an EMBL/GenBank/DDBJ whole genome shotgun (WGS) entry which is preliminary data.</text>
</comment>
<keyword evidence="2" id="KW-1185">Reference proteome</keyword>
<dbReference type="RefSeq" id="WP_377263874.1">
    <property type="nucleotide sequence ID" value="NZ_JBHMAA010000023.1"/>
</dbReference>
<organism evidence="1 2">
    <name type="scientific">Rhizobium puerariae</name>
    <dbReference type="NCBI Taxonomy" id="1585791"/>
    <lineage>
        <taxon>Bacteria</taxon>
        <taxon>Pseudomonadati</taxon>
        <taxon>Pseudomonadota</taxon>
        <taxon>Alphaproteobacteria</taxon>
        <taxon>Hyphomicrobiales</taxon>
        <taxon>Rhizobiaceae</taxon>
        <taxon>Rhizobium/Agrobacterium group</taxon>
        <taxon>Rhizobium</taxon>
    </lineage>
</organism>
<dbReference type="EMBL" id="JBHMAA010000023">
    <property type="protein sequence ID" value="MFB9951049.1"/>
    <property type="molecule type" value="Genomic_DNA"/>
</dbReference>
<gene>
    <name evidence="1" type="ORF">ACFFP0_19555</name>
</gene>
<reference evidence="1 2" key="1">
    <citation type="submission" date="2024-09" db="EMBL/GenBank/DDBJ databases">
        <authorList>
            <person name="Sun Q."/>
            <person name="Mori K."/>
        </authorList>
    </citation>
    <scope>NUCLEOTIDE SEQUENCE [LARGE SCALE GENOMIC DNA]</scope>
    <source>
        <strain evidence="1 2">TBRC 4938</strain>
    </source>
</reference>
<sequence length="74" mass="8680">MKTSQKSGLLQSNQVALIMNGEVSGPELWRIDRLIRSEKFQVGKRIYRGDLRYSWILPLIFKVFDECNFGIFLE</sequence>
<evidence type="ECO:0000313" key="1">
    <source>
        <dbReference type="EMBL" id="MFB9951049.1"/>
    </source>
</evidence>
<dbReference type="Proteomes" id="UP001589692">
    <property type="component" value="Unassembled WGS sequence"/>
</dbReference>